<name>A0A7X0MFH6_9HYPH</name>
<dbReference type="AlphaFoldDB" id="A0A7X0MFH6"/>
<evidence type="ECO:0000313" key="2">
    <source>
        <dbReference type="Proteomes" id="UP000565576"/>
    </source>
</evidence>
<comment type="caution">
    <text evidence="1">The sequence shown here is derived from an EMBL/GenBank/DDBJ whole genome shotgun (WGS) entry which is preliminary data.</text>
</comment>
<organism evidence="1 2">
    <name type="scientific">Rhizobium lusitanum</name>
    <dbReference type="NCBI Taxonomy" id="293958"/>
    <lineage>
        <taxon>Bacteria</taxon>
        <taxon>Pseudomonadati</taxon>
        <taxon>Pseudomonadota</taxon>
        <taxon>Alphaproteobacteria</taxon>
        <taxon>Hyphomicrobiales</taxon>
        <taxon>Rhizobiaceae</taxon>
        <taxon>Rhizobium/Agrobacterium group</taxon>
        <taxon>Rhizobium</taxon>
    </lineage>
</organism>
<sequence>MAMLRLHHAQASSILFEANATPEMLRHETPVNLSLNAARAGNNWPASDLGMWPPQSIPPCRGMGAYFTPLRKPDALCRPAVSNGFS</sequence>
<gene>
    <name evidence="1" type="ORF">GGD46_004420</name>
</gene>
<evidence type="ECO:0000313" key="1">
    <source>
        <dbReference type="EMBL" id="MBB6487120.1"/>
    </source>
</evidence>
<protein>
    <submittedName>
        <fullName evidence="1">Uncharacterized protein</fullName>
    </submittedName>
</protein>
<proteinExistence type="predicted"/>
<dbReference type="RefSeq" id="WP_184707663.1">
    <property type="nucleotide sequence ID" value="NZ_JACHBG010000011.1"/>
</dbReference>
<dbReference type="Proteomes" id="UP000565576">
    <property type="component" value="Unassembled WGS sequence"/>
</dbReference>
<dbReference type="EMBL" id="JACHBG010000011">
    <property type="protein sequence ID" value="MBB6487120.1"/>
    <property type="molecule type" value="Genomic_DNA"/>
</dbReference>
<accession>A0A7X0MFH6</accession>
<reference evidence="1 2" key="1">
    <citation type="submission" date="2020-08" db="EMBL/GenBank/DDBJ databases">
        <title>Genomic Encyclopedia of Type Strains, Phase IV (KMG-V): Genome sequencing to study the core and pangenomes of soil and plant-associated prokaryotes.</title>
        <authorList>
            <person name="Whitman W."/>
        </authorList>
    </citation>
    <scope>NUCLEOTIDE SEQUENCE [LARGE SCALE GENOMIC DNA]</scope>
    <source>
        <strain evidence="1 2">SEMIA 4060</strain>
    </source>
</reference>